<dbReference type="STRING" id="1801663.A2175_01845"/>
<evidence type="ECO:0000256" key="2">
    <source>
        <dbReference type="ARBA" id="ARBA00008263"/>
    </source>
</evidence>
<comment type="subcellular location">
    <subcellularLocation>
        <location evidence="9">Cytoplasm</location>
    </subcellularLocation>
</comment>
<comment type="function">
    <text evidence="9">A type II topoisomerase that negatively supercoils closed circular double-stranded (ds) DNA in an ATP-dependent manner to modulate DNA topology and maintain chromosomes in an underwound state. Negative supercoiling favors strand separation, and DNA replication, transcription, recombination and repair, all of which involve strand separation. Also able to catalyze the interconversion of other topological isomers of dsDNA rings, including catenanes and knotted rings. Type II topoisomerases break and join 2 DNA strands simultaneously in an ATP-dependent manner.</text>
</comment>
<dbReference type="Gene3D" id="3.30.1360.40">
    <property type="match status" value="1"/>
</dbReference>
<dbReference type="GO" id="GO:0009330">
    <property type="term" value="C:DNA topoisomerase type II (double strand cut, ATP-hydrolyzing) complex"/>
    <property type="evidence" value="ECO:0007669"/>
    <property type="project" value="TreeGrafter"/>
</dbReference>
<dbReference type="SMART" id="SM00434">
    <property type="entry name" value="TOP4c"/>
    <property type="match status" value="1"/>
</dbReference>
<comment type="similarity">
    <text evidence="2 9">Belongs to the type II topoisomerase GyrA/ParC subunit family.</text>
</comment>
<feature type="active site" description="O-(5'-phospho-DNA)-tyrosine intermediate" evidence="9 10">
    <location>
        <position position="130"/>
    </location>
</feature>
<sequence>MKNKEKKIQDNHMGLVKPREITEEMQESYIDYAMSVIVSRALPDVRDGLKPVHRRILYTMLEEGLRHNARFRKSATVVGSCLGHYHPHGDTAVYDSLVRMAQDFSLRYPLVDGQGNWGSIDGDASAAMRYTECRLSKAGEEMLKDIEKNTVDFVDNYDATRKEPTVLPSPLPQLLLNGSLGIAVGMATNIPTHNLSETCDALVYLMEHPKADTEELFKFIQGPDFPTGGIIYNQKEIIQVYSQGKGPIVTRGKAEITEEEKSGRSRIIISEIPFRVQKSTLIEQFANLVQEKKIEGIKDIRDESDKEGLRIVVELSRDAYPQKVLNRLFKFTDLQITFHLNMLALVDGIQPRVLNLVELLSYFISHRQEVVFKRTKYELEKAKERAHILEGLHKCLANIDAVIKTIKNSASREDAEKNLMRRFKLTKIQANAILETKLAALAKLERKKIEDELKELSTRIKELTIILKSPQKIKEVIKKELKELKENFGDARKTKVHVQALGEIAEEDLIPQEETIITLTQGGYIKRINPKTYKIQKRGGKGILGMKTLQDDTVEHFLSAQTHDSLLFFTDSGKVFQTQVYEIPEGQRVARGRGLLNFLEVSQQEKVLSLITLGKEDLDLGIKHLLMVTQGGIIKKTALLEFENVRKSGLIAITLKQGDSLKKVGKTTGNEEVILVTEKGIAIRFKEKDIRDMGRQAAGIKAIRLKKGDKVIGMDIIRSPKSQTPNVKPQNFLLIVSENGFGKRTELKEYRLQGRGGAGIKTANVTPKTGDLVASFVLTGEEEDLIVISQKGQVIRTKISQISKLSRSTQGVRLMKLEPGDKVASATCI</sequence>
<dbReference type="GO" id="GO:0003677">
    <property type="term" value="F:DNA binding"/>
    <property type="evidence" value="ECO:0007669"/>
    <property type="project" value="UniProtKB-UniRule"/>
</dbReference>
<dbReference type="EC" id="5.6.2.2" evidence="9"/>
<dbReference type="EMBL" id="MHLY01000011">
    <property type="protein sequence ID" value="OGZ18572.1"/>
    <property type="molecule type" value="Genomic_DNA"/>
</dbReference>
<feature type="domain" description="Topo IIA-type catalytic" evidence="12">
    <location>
        <begin position="42"/>
        <end position="509"/>
    </location>
</feature>
<dbReference type="InterPro" id="IPR013760">
    <property type="entry name" value="Topo_IIA-like_dom_sf"/>
</dbReference>
<keyword evidence="7 9" id="KW-0413">Isomerase</keyword>
<dbReference type="FunFam" id="1.10.268.10:FF:000001">
    <property type="entry name" value="DNA gyrase subunit A"/>
    <property type="match status" value="1"/>
</dbReference>
<dbReference type="AlphaFoldDB" id="A0A1G2DYW6"/>
<evidence type="ECO:0000256" key="8">
    <source>
        <dbReference type="ARBA" id="ARBA00063644"/>
    </source>
</evidence>
<dbReference type="HAMAP" id="MF_01897">
    <property type="entry name" value="GyrA"/>
    <property type="match status" value="1"/>
</dbReference>
<comment type="miscellaneous">
    <text evidence="9">Few gyrases are as efficient as E.coli at forming negative supercoils. Not all organisms have 2 type II topoisomerases; in organisms with a single type II topoisomerase this enzyme also has to decatenate newly replicated chromosomes.</text>
</comment>
<dbReference type="Pfam" id="PF00521">
    <property type="entry name" value="DNA_topoisoIV"/>
    <property type="match status" value="1"/>
</dbReference>
<dbReference type="GO" id="GO:0005694">
    <property type="term" value="C:chromosome"/>
    <property type="evidence" value="ECO:0007669"/>
    <property type="project" value="InterPro"/>
</dbReference>
<dbReference type="FunFam" id="2.120.10.90:FF:000005">
    <property type="entry name" value="DNA topoisomerase 4 subunit A"/>
    <property type="match status" value="1"/>
</dbReference>
<evidence type="ECO:0000313" key="13">
    <source>
        <dbReference type="EMBL" id="OGZ18572.1"/>
    </source>
</evidence>
<dbReference type="PANTHER" id="PTHR43493:SF5">
    <property type="entry name" value="DNA GYRASE SUBUNIT A, CHLOROPLASTIC_MITOCHONDRIAL"/>
    <property type="match status" value="1"/>
</dbReference>
<dbReference type="PROSITE" id="PS52040">
    <property type="entry name" value="TOPO_IIA"/>
    <property type="match status" value="1"/>
</dbReference>
<dbReference type="NCBIfam" id="TIGR01063">
    <property type="entry name" value="gyrA"/>
    <property type="match status" value="1"/>
</dbReference>
<dbReference type="InterPro" id="IPR013758">
    <property type="entry name" value="Topo_IIA_A/C_ab"/>
</dbReference>
<protein>
    <recommendedName>
        <fullName evidence="9">DNA gyrase subunit A</fullName>
        <ecNumber evidence="9">5.6.2.2</ecNumber>
    </recommendedName>
</protein>
<dbReference type="Proteomes" id="UP000176755">
    <property type="component" value="Unassembled WGS sequence"/>
</dbReference>
<evidence type="ECO:0000256" key="10">
    <source>
        <dbReference type="PROSITE-ProRule" id="PRU01384"/>
    </source>
</evidence>
<dbReference type="InterPro" id="IPR050220">
    <property type="entry name" value="Type_II_DNA_Topoisomerases"/>
</dbReference>
<dbReference type="InterPro" id="IPR005743">
    <property type="entry name" value="GyrA"/>
</dbReference>
<name>A0A1G2DYW6_9BACT</name>
<dbReference type="FunFam" id="3.30.1360.40:FF:000002">
    <property type="entry name" value="DNA gyrase subunit A"/>
    <property type="match status" value="1"/>
</dbReference>
<dbReference type="Gene3D" id="3.90.199.10">
    <property type="entry name" value="Topoisomerase II, domain 5"/>
    <property type="match status" value="1"/>
</dbReference>
<evidence type="ECO:0000256" key="3">
    <source>
        <dbReference type="ARBA" id="ARBA00022741"/>
    </source>
</evidence>
<comment type="subunit">
    <text evidence="8">Heterotetramer composed of ParC and ParE.</text>
</comment>
<dbReference type="NCBIfam" id="NF004044">
    <property type="entry name" value="PRK05561.1"/>
    <property type="match status" value="1"/>
</dbReference>
<evidence type="ECO:0000256" key="9">
    <source>
        <dbReference type="HAMAP-Rule" id="MF_01897"/>
    </source>
</evidence>
<dbReference type="SUPFAM" id="SSF56719">
    <property type="entry name" value="Type II DNA topoisomerase"/>
    <property type="match status" value="1"/>
</dbReference>
<keyword evidence="6 9" id="KW-0238">DNA-binding</keyword>
<organism evidence="13 14">
    <name type="scientific">Candidatus Nealsonbacteria bacterium RBG_13_42_11</name>
    <dbReference type="NCBI Taxonomy" id="1801663"/>
    <lineage>
        <taxon>Bacteria</taxon>
        <taxon>Candidatus Nealsoniibacteriota</taxon>
    </lineage>
</organism>
<feature type="short sequence motif" description="GyrA-box" evidence="9">
    <location>
        <begin position="536"/>
        <end position="542"/>
    </location>
</feature>
<dbReference type="NCBIfam" id="NF004043">
    <property type="entry name" value="PRK05560.1"/>
    <property type="match status" value="1"/>
</dbReference>
<evidence type="ECO:0000256" key="7">
    <source>
        <dbReference type="ARBA" id="ARBA00023235"/>
    </source>
</evidence>
<dbReference type="Gene3D" id="2.120.10.90">
    <property type="entry name" value="DNA gyrase/topoisomerase IV, subunit A, C-terminal"/>
    <property type="match status" value="1"/>
</dbReference>
<keyword evidence="9" id="KW-0963">Cytoplasm</keyword>
<reference evidence="13 14" key="1">
    <citation type="journal article" date="2016" name="Nat. Commun.">
        <title>Thousands of microbial genomes shed light on interconnected biogeochemical processes in an aquifer system.</title>
        <authorList>
            <person name="Anantharaman K."/>
            <person name="Brown C.T."/>
            <person name="Hug L.A."/>
            <person name="Sharon I."/>
            <person name="Castelle C.J."/>
            <person name="Probst A.J."/>
            <person name="Thomas B.C."/>
            <person name="Singh A."/>
            <person name="Wilkins M.J."/>
            <person name="Karaoz U."/>
            <person name="Brodie E.L."/>
            <person name="Williams K.H."/>
            <person name="Hubbard S.S."/>
            <person name="Banfield J.F."/>
        </authorList>
    </citation>
    <scope>NUCLEOTIDE SEQUENCE [LARGE SCALE GENOMIC DNA]</scope>
</reference>
<keyword evidence="4 9" id="KW-0067">ATP-binding</keyword>
<dbReference type="InterPro" id="IPR006691">
    <property type="entry name" value="GyrA/parC_rep"/>
</dbReference>
<comment type="caution">
    <text evidence="13">The sequence shown here is derived from an EMBL/GenBank/DDBJ whole genome shotgun (WGS) entry which is preliminary data.</text>
</comment>
<dbReference type="InterPro" id="IPR035516">
    <property type="entry name" value="Gyrase/topoIV_suA_C"/>
</dbReference>
<evidence type="ECO:0000256" key="11">
    <source>
        <dbReference type="SAM" id="Coils"/>
    </source>
</evidence>
<dbReference type="GO" id="GO:0005737">
    <property type="term" value="C:cytoplasm"/>
    <property type="evidence" value="ECO:0007669"/>
    <property type="project" value="UniProtKB-SubCell"/>
</dbReference>
<dbReference type="GO" id="GO:0034335">
    <property type="term" value="F:DNA negative supercoiling activity"/>
    <property type="evidence" value="ECO:0007669"/>
    <property type="project" value="UniProtKB-ARBA"/>
</dbReference>
<dbReference type="GO" id="GO:0006265">
    <property type="term" value="P:DNA topological change"/>
    <property type="evidence" value="ECO:0007669"/>
    <property type="project" value="UniProtKB-UniRule"/>
</dbReference>
<dbReference type="Gene3D" id="1.10.268.10">
    <property type="entry name" value="Topoisomerase, domain 3"/>
    <property type="match status" value="1"/>
</dbReference>
<dbReference type="PANTHER" id="PTHR43493">
    <property type="entry name" value="DNA GYRASE/TOPOISOMERASE SUBUNIT A"/>
    <property type="match status" value="1"/>
</dbReference>
<evidence type="ECO:0000256" key="5">
    <source>
        <dbReference type="ARBA" id="ARBA00023029"/>
    </source>
</evidence>
<dbReference type="CDD" id="cd00187">
    <property type="entry name" value="TOP4c"/>
    <property type="match status" value="1"/>
</dbReference>
<evidence type="ECO:0000256" key="1">
    <source>
        <dbReference type="ARBA" id="ARBA00000185"/>
    </source>
</evidence>
<evidence type="ECO:0000256" key="4">
    <source>
        <dbReference type="ARBA" id="ARBA00022840"/>
    </source>
</evidence>
<dbReference type="Pfam" id="PF03989">
    <property type="entry name" value="DNA_gyraseA_C"/>
    <property type="match status" value="6"/>
</dbReference>
<evidence type="ECO:0000313" key="14">
    <source>
        <dbReference type="Proteomes" id="UP000176755"/>
    </source>
</evidence>
<comment type="catalytic activity">
    <reaction evidence="1 9 10">
        <text>ATP-dependent breakage, passage and rejoining of double-stranded DNA.</text>
        <dbReference type="EC" id="5.6.2.2"/>
    </reaction>
</comment>
<proteinExistence type="inferred from homology"/>
<evidence type="ECO:0000256" key="6">
    <source>
        <dbReference type="ARBA" id="ARBA00023125"/>
    </source>
</evidence>
<dbReference type="GO" id="GO:0005524">
    <property type="term" value="F:ATP binding"/>
    <property type="evidence" value="ECO:0007669"/>
    <property type="project" value="UniProtKB-UniRule"/>
</dbReference>
<dbReference type="FunFam" id="3.90.199.10:FF:000001">
    <property type="entry name" value="DNA gyrase subunit A"/>
    <property type="match status" value="1"/>
</dbReference>
<feature type="coiled-coil region" evidence="11">
    <location>
        <begin position="439"/>
        <end position="494"/>
    </location>
</feature>
<gene>
    <name evidence="9" type="primary">gyrA</name>
    <name evidence="13" type="ORF">A2175_01845</name>
</gene>
<dbReference type="GO" id="GO:0006261">
    <property type="term" value="P:DNA-templated DNA replication"/>
    <property type="evidence" value="ECO:0007669"/>
    <property type="project" value="UniProtKB-UniRule"/>
</dbReference>
<dbReference type="InterPro" id="IPR013757">
    <property type="entry name" value="Topo_IIA_A_a_sf"/>
</dbReference>
<keyword evidence="5 9" id="KW-0799">Topoisomerase</keyword>
<accession>A0A1G2DYW6</accession>
<evidence type="ECO:0000259" key="12">
    <source>
        <dbReference type="PROSITE" id="PS52040"/>
    </source>
</evidence>
<dbReference type="InterPro" id="IPR002205">
    <property type="entry name" value="Topo_IIA_dom_A"/>
</dbReference>
<keyword evidence="11" id="KW-0175">Coiled coil</keyword>
<comment type="subunit">
    <text evidence="9">Heterotetramer, composed of two GyrA and two GyrB chains. In the heterotetramer, GyrA contains the active site tyrosine that forms a transient covalent intermediate with DNA, while GyrB binds cofactors and catalyzes ATP hydrolysis.</text>
</comment>
<keyword evidence="3 9" id="KW-0547">Nucleotide-binding</keyword>
<dbReference type="SUPFAM" id="SSF101904">
    <property type="entry name" value="GyrA/ParC C-terminal domain-like"/>
    <property type="match status" value="1"/>
</dbReference>